<dbReference type="Pfam" id="PF04338">
    <property type="entry name" value="DUF481"/>
    <property type="match status" value="1"/>
</dbReference>
<organism evidence="1 2">
    <name type="scientific">Shivajiella indica</name>
    <dbReference type="NCBI Taxonomy" id="872115"/>
    <lineage>
        <taxon>Bacteria</taxon>
        <taxon>Pseudomonadati</taxon>
        <taxon>Bacteroidota</taxon>
        <taxon>Cytophagia</taxon>
        <taxon>Cytophagales</taxon>
        <taxon>Cyclobacteriaceae</taxon>
        <taxon>Shivajiella</taxon>
    </lineage>
</organism>
<dbReference type="EMBL" id="JBHUIV010000010">
    <property type="protein sequence ID" value="MFD2200955.1"/>
    <property type="molecule type" value="Genomic_DNA"/>
</dbReference>
<dbReference type="InterPro" id="IPR007433">
    <property type="entry name" value="DUF481"/>
</dbReference>
<reference evidence="2" key="1">
    <citation type="journal article" date="2019" name="Int. J. Syst. Evol. Microbiol.">
        <title>The Global Catalogue of Microorganisms (GCM) 10K type strain sequencing project: providing services to taxonomists for standard genome sequencing and annotation.</title>
        <authorList>
            <consortium name="The Broad Institute Genomics Platform"/>
            <consortium name="The Broad Institute Genome Sequencing Center for Infectious Disease"/>
            <person name="Wu L."/>
            <person name="Ma J."/>
        </authorList>
    </citation>
    <scope>NUCLEOTIDE SEQUENCE [LARGE SCALE GENOMIC DNA]</scope>
    <source>
        <strain evidence="2">KCTC 19812</strain>
    </source>
</reference>
<sequence>MKKRMEVSKSGKSIVKLALLSIFLHSIAFLAKAQLNESDTASFQIRAGLTGASQKGNVNLLIIRGRLELVSNSKNPWVFKSQNNTLYQEFSDFKADNDINSRNYLYFRPFRKYYPFAMVYLQTNYRREIKSRAFGGAGYTWQIVQQAKTNLKLSGSMVYENTSFRNTQFNESFYNGNSIIEIWRATVYLAGWHRLLDQKLRLFYSAYWQPGMAYVPNNRVSVELGFDLPVWKGLSANAQYSYTYEQVVTSSVLQRDRMFTFGMSYQLKKN</sequence>
<comment type="caution">
    <text evidence="1">The sequence shown here is derived from an EMBL/GenBank/DDBJ whole genome shotgun (WGS) entry which is preliminary data.</text>
</comment>
<keyword evidence="2" id="KW-1185">Reference proteome</keyword>
<accession>A0ABW5B5S3</accession>
<dbReference type="RefSeq" id="WP_380800840.1">
    <property type="nucleotide sequence ID" value="NZ_JBHUIV010000010.1"/>
</dbReference>
<gene>
    <name evidence="1" type="ORF">ACFSKV_05205</name>
</gene>
<evidence type="ECO:0000313" key="1">
    <source>
        <dbReference type="EMBL" id="MFD2200955.1"/>
    </source>
</evidence>
<dbReference type="Proteomes" id="UP001597414">
    <property type="component" value="Unassembled WGS sequence"/>
</dbReference>
<evidence type="ECO:0000313" key="2">
    <source>
        <dbReference type="Proteomes" id="UP001597414"/>
    </source>
</evidence>
<name>A0ABW5B5S3_9BACT</name>
<protein>
    <submittedName>
        <fullName evidence="1">DUF481 domain-containing protein</fullName>
    </submittedName>
</protein>
<proteinExistence type="predicted"/>